<evidence type="ECO:0000313" key="2">
    <source>
        <dbReference type="EMBL" id="SFT53426.1"/>
    </source>
</evidence>
<keyword evidence="2" id="KW-0645">Protease</keyword>
<name>A0A1I6YSI9_9FLAO</name>
<dbReference type="Pfam" id="PF07715">
    <property type="entry name" value="Plug"/>
    <property type="match status" value="1"/>
</dbReference>
<dbReference type="AlphaFoldDB" id="A0A1I6YSI9"/>
<reference evidence="2 3" key="1">
    <citation type="submission" date="2016-10" db="EMBL/GenBank/DDBJ databases">
        <authorList>
            <person name="de Groot N.N."/>
        </authorList>
    </citation>
    <scope>NUCLEOTIDE SEQUENCE [LARGE SCALE GENOMIC DNA]</scope>
    <source>
        <strain evidence="2 3">CGMCC 1.7005</strain>
    </source>
</reference>
<dbReference type="InterPro" id="IPR037066">
    <property type="entry name" value="Plug_dom_sf"/>
</dbReference>
<dbReference type="Gene3D" id="2.170.130.10">
    <property type="entry name" value="TonB-dependent receptor, plug domain"/>
    <property type="match status" value="1"/>
</dbReference>
<gene>
    <name evidence="2" type="ORF">SAMN05216474_1140</name>
</gene>
<dbReference type="Proteomes" id="UP000236454">
    <property type="component" value="Unassembled WGS sequence"/>
</dbReference>
<keyword evidence="3" id="KW-1185">Reference proteome</keyword>
<keyword evidence="2" id="KW-0121">Carboxypeptidase</keyword>
<dbReference type="OrthoDB" id="9803050at2"/>
<dbReference type="InterPro" id="IPR012910">
    <property type="entry name" value="Plug_dom"/>
</dbReference>
<dbReference type="GO" id="GO:0004180">
    <property type="term" value="F:carboxypeptidase activity"/>
    <property type="evidence" value="ECO:0007669"/>
    <property type="project" value="UniProtKB-KW"/>
</dbReference>
<feature type="domain" description="TonB-dependent receptor plug" evidence="1">
    <location>
        <begin position="167"/>
        <end position="244"/>
    </location>
</feature>
<evidence type="ECO:0000313" key="3">
    <source>
        <dbReference type="Proteomes" id="UP000236454"/>
    </source>
</evidence>
<keyword evidence="2" id="KW-0378">Hydrolase</keyword>
<dbReference type="SUPFAM" id="SSF56935">
    <property type="entry name" value="Porins"/>
    <property type="match status" value="1"/>
</dbReference>
<dbReference type="EMBL" id="FPAS01000001">
    <property type="protein sequence ID" value="SFT53426.1"/>
    <property type="molecule type" value="Genomic_DNA"/>
</dbReference>
<protein>
    <submittedName>
        <fullName evidence="2">Carboxypeptidase regulatory-like domain-containing protein</fullName>
    </submittedName>
</protein>
<organism evidence="2 3">
    <name type="scientific">Lishizhenia tianjinensis</name>
    <dbReference type="NCBI Taxonomy" id="477690"/>
    <lineage>
        <taxon>Bacteria</taxon>
        <taxon>Pseudomonadati</taxon>
        <taxon>Bacteroidota</taxon>
        <taxon>Flavobacteriia</taxon>
        <taxon>Flavobacteriales</taxon>
        <taxon>Crocinitomicaceae</taxon>
        <taxon>Lishizhenia</taxon>
    </lineage>
</organism>
<dbReference type="STRING" id="477690.SAMN05216474_1140"/>
<proteinExistence type="predicted"/>
<dbReference type="Pfam" id="PF13620">
    <property type="entry name" value="CarboxypepD_reg"/>
    <property type="match status" value="1"/>
</dbReference>
<dbReference type="Gene3D" id="2.60.40.1120">
    <property type="entry name" value="Carboxypeptidase-like, regulatory domain"/>
    <property type="match status" value="1"/>
</dbReference>
<dbReference type="SUPFAM" id="SSF49464">
    <property type="entry name" value="Carboxypeptidase regulatory domain-like"/>
    <property type="match status" value="1"/>
</dbReference>
<dbReference type="InterPro" id="IPR008969">
    <property type="entry name" value="CarboxyPept-like_regulatory"/>
</dbReference>
<sequence>MCPLGYNGYEPKIMKLKNVFLTLFSLLILSTLGYAQDNTVRGFVFDQETKEPIAYAKVILKSKSETPTTQGANSDLDGFFSLAQLDKGFYYISVRASGYLEIKDSILLDKEKSIQNLRFDLKKPEDVKEIEGVEISASDKSKTTEVEISMVKLDQKGLERLPSFGAENDIVSAISVTPGVVTTGDQGGQIYVRGGTPIQNKILLDGMTIYNPFHSIGFFSVFETELVKSADVYTGGFDAQYGGRISSVMDITYRDGKSSKLGGKFSISPFMAKAVMEGPLTRSKDSNSNAGSTFIFSAKKSLLDYSSRSAYPYVNNGSGLPFDFTDLYGKVTFKGDMGSKVSFFGFNNNDRVNYANVADLNWTSSGGGLNFLLIPGSSPIYIKGHLNASGYNIFFQENDSLAPRESSINGFDLGFDFTYFLKNQSEINYGINLGSFNTDFVTYNSTTLTKIQSKENNTEFAGYFNYRLITGRWVIQPGIRLQYYASLSELMPEPRIAAKFNATEDLRFKVSGGRYTQNFTSAASDRDIVNLFYGFLSAPTSIPSTFTYPNGKVVDVDNGLQVAWHAIGGFEYDFTKNLSLNVEGYYKYFPRLSNINNNKLYDDISAFYYIADESKKDFLIESGFAYGVDVLLKYTKDRLFLWGVYSYGKTRRWDGFEYYTPLFDRRHNINLVGTYAFGEKKNIELSVRWNLGTGLPFTPTVGNYQGETFSEGVTTDYTTSNVSEPSLLLGTLNSARLPTYHRFDITLKQNYELKNKNKVEIIVGVTNVYNRENIFYVNRLTNEKIYQLPILPSVGVNYKF</sequence>
<accession>A0A1I6YSI9</accession>
<evidence type="ECO:0000259" key="1">
    <source>
        <dbReference type="Pfam" id="PF07715"/>
    </source>
</evidence>